<protein>
    <submittedName>
        <fullName evidence="2">Uncharacterized protein</fullName>
    </submittedName>
</protein>
<organism evidence="2 3">
    <name type="scientific">Rousettus aegyptiacus</name>
    <name type="common">Egyptian fruit bat</name>
    <name type="synonym">Pteropus aegyptiacus</name>
    <dbReference type="NCBI Taxonomy" id="9407"/>
    <lineage>
        <taxon>Eukaryota</taxon>
        <taxon>Metazoa</taxon>
        <taxon>Chordata</taxon>
        <taxon>Craniata</taxon>
        <taxon>Vertebrata</taxon>
        <taxon>Euteleostomi</taxon>
        <taxon>Mammalia</taxon>
        <taxon>Eutheria</taxon>
        <taxon>Laurasiatheria</taxon>
        <taxon>Chiroptera</taxon>
        <taxon>Yinpterochiroptera</taxon>
        <taxon>Pteropodoidea</taxon>
        <taxon>Pteropodidae</taxon>
        <taxon>Rousettinae</taxon>
        <taxon>Rousettus</taxon>
    </lineage>
</organism>
<dbReference type="EMBL" id="JACASE010000003">
    <property type="protein sequence ID" value="KAF6483357.1"/>
    <property type="molecule type" value="Genomic_DNA"/>
</dbReference>
<proteinExistence type="predicted"/>
<dbReference type="Proteomes" id="UP000593571">
    <property type="component" value="Unassembled WGS sequence"/>
</dbReference>
<feature type="region of interest" description="Disordered" evidence="1">
    <location>
        <begin position="1"/>
        <end position="28"/>
    </location>
</feature>
<dbReference type="AlphaFoldDB" id="A0A7J8IFH1"/>
<gene>
    <name evidence="2" type="ORF">HJG63_001939</name>
</gene>
<evidence type="ECO:0000313" key="3">
    <source>
        <dbReference type="Proteomes" id="UP000593571"/>
    </source>
</evidence>
<dbReference type="PANTHER" id="PTHR37353:SF1">
    <property type="entry name" value="RIKEN CDNA 4921517D22 GENE"/>
    <property type="match status" value="1"/>
</dbReference>
<dbReference type="InterPro" id="IPR040022">
    <property type="entry name" value="C9orf153-like"/>
</dbReference>
<keyword evidence="3" id="KW-1185">Reference proteome</keyword>
<dbReference type="Pfam" id="PF17673">
    <property type="entry name" value="DUF5532"/>
    <property type="match status" value="1"/>
</dbReference>
<name>A0A7J8IFH1_ROUAE</name>
<evidence type="ECO:0000256" key="1">
    <source>
        <dbReference type="SAM" id="MobiDB-lite"/>
    </source>
</evidence>
<evidence type="ECO:0000313" key="2">
    <source>
        <dbReference type="EMBL" id="KAF6483357.1"/>
    </source>
</evidence>
<feature type="compositionally biased region" description="Polar residues" evidence="1">
    <location>
        <begin position="10"/>
        <end position="20"/>
    </location>
</feature>
<accession>A0A7J8IFH1</accession>
<reference evidence="2 3" key="1">
    <citation type="journal article" date="2020" name="Nature">
        <title>Six reference-quality genomes reveal evolution of bat adaptations.</title>
        <authorList>
            <person name="Jebb D."/>
            <person name="Huang Z."/>
            <person name="Pippel M."/>
            <person name="Hughes G.M."/>
            <person name="Lavrichenko K."/>
            <person name="Devanna P."/>
            <person name="Winkler S."/>
            <person name="Jermiin L.S."/>
            <person name="Skirmuntt E.C."/>
            <person name="Katzourakis A."/>
            <person name="Burkitt-Gray L."/>
            <person name="Ray D.A."/>
            <person name="Sullivan K.A.M."/>
            <person name="Roscito J.G."/>
            <person name="Kirilenko B.M."/>
            <person name="Davalos L.M."/>
            <person name="Corthals A.P."/>
            <person name="Power M.L."/>
            <person name="Jones G."/>
            <person name="Ransome R.D."/>
            <person name="Dechmann D.K.N."/>
            <person name="Locatelli A.G."/>
            <person name="Puechmaille S.J."/>
            <person name="Fedrigo O."/>
            <person name="Jarvis E.D."/>
            <person name="Hiller M."/>
            <person name="Vernes S.C."/>
            <person name="Myers E.W."/>
            <person name="Teeling E.C."/>
        </authorList>
    </citation>
    <scope>NUCLEOTIDE SEQUENCE [LARGE SCALE GENOMIC DNA]</scope>
    <source>
        <strain evidence="2">MRouAeg1</strain>
        <tissue evidence="2">Muscle</tissue>
    </source>
</reference>
<sequence length="273" mass="31721">MLKEPEDPKNPSTMLLNRDTNPSKDDMEVESLRCSLPELYAFVENFNKNNKKSNLLKTYSILPSEAQKTLSQNLNTMPFTSETDMRKDVQPVYTCKVLRKDEERPTSMTELLYCSLLTSSLSTVERLSRSQQRLLQYGIPPPSHTFPYEILINYSNSLAITEQKSQSTKILPHLGASHIKPEKFTFEDKISAYLLADPEKQFMDLRDLEWKYYKGLVKWKHETSDSFTHIHYDSEKRFVESQEMPDVIFPPLVCKSLVIYPQIDYPKNITTTS</sequence>
<comment type="caution">
    <text evidence="2">The sequence shown here is derived from an EMBL/GenBank/DDBJ whole genome shotgun (WGS) entry which is preliminary data.</text>
</comment>
<dbReference type="PANTHER" id="PTHR37353">
    <property type="entry name" value="RIKEN CDNA 4921517D22 GENE"/>
    <property type="match status" value="1"/>
</dbReference>